<feature type="compositionally biased region" description="Basic and acidic residues" evidence="2">
    <location>
        <begin position="22"/>
        <end position="40"/>
    </location>
</feature>
<dbReference type="InterPro" id="IPR036875">
    <property type="entry name" value="Znf_CCHC_sf"/>
</dbReference>
<keyword evidence="1" id="KW-0479">Metal-binding</keyword>
<evidence type="ECO:0000256" key="2">
    <source>
        <dbReference type="SAM" id="MobiDB-lite"/>
    </source>
</evidence>
<gene>
    <name evidence="4" type="ORF">PF007_g12500</name>
</gene>
<keyword evidence="1" id="KW-0863">Zinc-finger</keyword>
<dbReference type="InterPro" id="IPR045358">
    <property type="entry name" value="Ty3_capsid"/>
</dbReference>
<evidence type="ECO:0000313" key="4">
    <source>
        <dbReference type="EMBL" id="KAE9108802.1"/>
    </source>
</evidence>
<name>A0A6A3S432_9STRA</name>
<feature type="region of interest" description="Disordered" evidence="2">
    <location>
        <begin position="297"/>
        <end position="355"/>
    </location>
</feature>
<dbReference type="GO" id="GO:0008270">
    <property type="term" value="F:zinc ion binding"/>
    <property type="evidence" value="ECO:0007669"/>
    <property type="project" value="UniProtKB-KW"/>
</dbReference>
<dbReference type="EMBL" id="QXFZ01000660">
    <property type="protein sequence ID" value="KAE9108802.1"/>
    <property type="molecule type" value="Genomic_DNA"/>
</dbReference>
<evidence type="ECO:0000313" key="5">
    <source>
        <dbReference type="Proteomes" id="UP000441208"/>
    </source>
</evidence>
<dbReference type="SUPFAM" id="SSF57756">
    <property type="entry name" value="Retrovirus zinc finger-like domains"/>
    <property type="match status" value="1"/>
</dbReference>
<dbReference type="PROSITE" id="PS50158">
    <property type="entry name" value="ZF_CCHC"/>
    <property type="match status" value="1"/>
</dbReference>
<proteinExistence type="predicted"/>
<dbReference type="GO" id="GO:0003676">
    <property type="term" value="F:nucleic acid binding"/>
    <property type="evidence" value="ECO:0007669"/>
    <property type="project" value="InterPro"/>
</dbReference>
<dbReference type="AlphaFoldDB" id="A0A6A3S432"/>
<dbReference type="SMART" id="SM00343">
    <property type="entry name" value="ZnF_C2HC"/>
    <property type="match status" value="1"/>
</dbReference>
<protein>
    <recommendedName>
        <fullName evidence="3">CCHC-type domain-containing protein</fullName>
    </recommendedName>
</protein>
<dbReference type="Pfam" id="PF19259">
    <property type="entry name" value="Ty3_capsid"/>
    <property type="match status" value="1"/>
</dbReference>
<accession>A0A6A3S432</accession>
<dbReference type="Pfam" id="PF00098">
    <property type="entry name" value="zf-CCHC"/>
    <property type="match status" value="1"/>
</dbReference>
<dbReference type="Proteomes" id="UP000441208">
    <property type="component" value="Unassembled WGS sequence"/>
</dbReference>
<keyword evidence="1" id="KW-0862">Zinc</keyword>
<feature type="region of interest" description="Disordered" evidence="2">
    <location>
        <begin position="1"/>
        <end position="74"/>
    </location>
</feature>
<dbReference type="InterPro" id="IPR001878">
    <property type="entry name" value="Znf_CCHC"/>
</dbReference>
<organism evidence="4 5">
    <name type="scientific">Phytophthora fragariae</name>
    <dbReference type="NCBI Taxonomy" id="53985"/>
    <lineage>
        <taxon>Eukaryota</taxon>
        <taxon>Sar</taxon>
        <taxon>Stramenopiles</taxon>
        <taxon>Oomycota</taxon>
        <taxon>Peronosporomycetes</taxon>
        <taxon>Peronosporales</taxon>
        <taxon>Peronosporaceae</taxon>
        <taxon>Phytophthora</taxon>
    </lineage>
</organism>
<sequence>MGKKTARYSEDQSPNLRPRQSPRNDLHFETSGEQDAHDPSMPEQAASSEQTPTGEHAQPNTTSTDATPPPAPSMENMMAQVIQMMSMQQQSMLANQQRMQETIVNGQQQMHAFMVQQATFQSEMFAQQSKANQQKQRANPPKFLGKQDEDLELWIFQIEEHFAAYATERESDDSRFVNMVVPFLGPDVMSWYREFKASVGETPRTWSLFKEHIRARFRDSDFEYKLLTKMYELQVTGSQQEYTSKFMLLLSQATAEIPEFVKRWLYQQNLRPDTSSYICQNIPTSLQDTIEHAQRFEDARKPSRTRPSTGPPSANPHGRQDGRQQRGRGRGAGGVQHPRPVPPVAQGPTAGAPEVKCFTCGVRGHKSPDCPTKGAGAKN</sequence>
<comment type="caution">
    <text evidence="4">The sequence shown here is derived from an EMBL/GenBank/DDBJ whole genome shotgun (WGS) entry which is preliminary data.</text>
</comment>
<feature type="domain" description="CCHC-type" evidence="3">
    <location>
        <begin position="356"/>
        <end position="371"/>
    </location>
</feature>
<evidence type="ECO:0000256" key="1">
    <source>
        <dbReference type="PROSITE-ProRule" id="PRU00047"/>
    </source>
</evidence>
<reference evidence="4 5" key="1">
    <citation type="submission" date="2018-08" db="EMBL/GenBank/DDBJ databases">
        <title>Genomic investigation of the strawberry pathogen Phytophthora fragariae indicates pathogenicity is determined by transcriptional variation in three key races.</title>
        <authorList>
            <person name="Adams T.M."/>
            <person name="Armitage A.D."/>
            <person name="Sobczyk M.K."/>
            <person name="Bates H.J."/>
            <person name="Dunwell J.M."/>
            <person name="Nellist C.F."/>
            <person name="Harrison R.J."/>
        </authorList>
    </citation>
    <scope>NUCLEOTIDE SEQUENCE [LARGE SCALE GENOMIC DNA]</scope>
    <source>
        <strain evidence="4 5">NOV-71</strain>
    </source>
</reference>
<evidence type="ECO:0000259" key="3">
    <source>
        <dbReference type="PROSITE" id="PS50158"/>
    </source>
</evidence>